<evidence type="ECO:0000256" key="1">
    <source>
        <dbReference type="ARBA" id="ARBA00010923"/>
    </source>
</evidence>
<dbReference type="EMBL" id="ASXS01000013">
    <property type="protein sequence ID" value="EPP21618.1"/>
    <property type="molecule type" value="Genomic_DNA"/>
</dbReference>
<evidence type="ECO:0000313" key="5">
    <source>
        <dbReference type="EMBL" id="EPP21618.1"/>
    </source>
</evidence>
<dbReference type="CDD" id="cd17280">
    <property type="entry name" value="RMtype1_S_MspEN3ORF6650P_TRD2-CR2_like"/>
    <property type="match status" value="1"/>
</dbReference>
<dbReference type="PANTHER" id="PTHR30408:SF12">
    <property type="entry name" value="TYPE I RESTRICTION ENZYME MJAVIII SPECIFICITY SUBUNIT"/>
    <property type="match status" value="1"/>
</dbReference>
<dbReference type="InterPro" id="IPR044946">
    <property type="entry name" value="Restrct_endonuc_typeI_TRD_sf"/>
</dbReference>
<comment type="similarity">
    <text evidence="1">Belongs to the type-I restriction system S methylase family.</text>
</comment>
<dbReference type="GO" id="GO:0003677">
    <property type="term" value="F:DNA binding"/>
    <property type="evidence" value="ECO:0007669"/>
    <property type="project" value="UniProtKB-KW"/>
</dbReference>
<dbReference type="InterPro" id="IPR052021">
    <property type="entry name" value="Type-I_RS_S_subunit"/>
</dbReference>
<gene>
    <name evidence="5" type="ORF">L910_1297</name>
</gene>
<dbReference type="InterPro" id="IPR000055">
    <property type="entry name" value="Restrct_endonuc_typeI_TRD"/>
</dbReference>
<dbReference type="GO" id="GO:0009307">
    <property type="term" value="P:DNA restriction-modification system"/>
    <property type="evidence" value="ECO:0007669"/>
    <property type="project" value="UniProtKB-KW"/>
</dbReference>
<dbReference type="SUPFAM" id="SSF116734">
    <property type="entry name" value="DNA methylase specificity domain"/>
    <property type="match status" value="2"/>
</dbReference>
<dbReference type="AlphaFoldDB" id="S7I0X0"/>
<name>S7I0X0_VIBFL</name>
<dbReference type="PANTHER" id="PTHR30408">
    <property type="entry name" value="TYPE-1 RESTRICTION ENZYME ECOKI SPECIFICITY PROTEIN"/>
    <property type="match status" value="1"/>
</dbReference>
<dbReference type="RefSeq" id="WP_020330800.1">
    <property type="nucleotide sequence ID" value="NZ_ASXS01000013.1"/>
</dbReference>
<accession>S7I0X0</accession>
<protein>
    <submittedName>
        <fullName evidence="5">Type I restriction-modification system, specificity subunit S</fullName>
    </submittedName>
</protein>
<dbReference type="Gene3D" id="3.90.220.20">
    <property type="entry name" value="DNA methylase specificity domains"/>
    <property type="match status" value="2"/>
</dbReference>
<keyword evidence="2" id="KW-0680">Restriction system</keyword>
<dbReference type="PATRIC" id="fig|1336752.4.peg.3149"/>
<sequence length="393" mass="43638">MIGYKINDSFGQIGSGTTPKSNDDSYYADNGIPWLNSGDLTNKEVKFIKKKITDKALSEVFSGNVYHEKSLAIAMYGATIGKTGIVNGGFVSNQACCILSKPLGVNLNYVQYVINSSLDKLLLESQGGGQQNINQDIIKNFRFFAPEKSEQEDIARYLDKKIVLIDNKIDHLTQKLHHLEEYKTALIHNAVTTGLDANGEQIIENARWTSSKFKSIASYQKGIKPKSLQDNKTQNNLPYLNMQQLRGNSAPLEFADSFDGVLVKDGDLIILWDGANAGELIKGKNGLLSSTMALIKSNNLDSDFLYYSLQSSESELRDKYVGMGIPHVSSEILNSLLINHPISVEHQVMISDFIKIKENHISKLKGNINKKIALLIEYKKSLINEAVSGKQKE</sequence>
<keyword evidence="3" id="KW-0238">DNA-binding</keyword>
<dbReference type="Pfam" id="PF01420">
    <property type="entry name" value="Methylase_S"/>
    <property type="match status" value="2"/>
</dbReference>
<proteinExistence type="inferred from homology"/>
<dbReference type="Gene3D" id="1.10.287.1120">
    <property type="entry name" value="Bipartite methylase S protein"/>
    <property type="match status" value="1"/>
</dbReference>
<comment type="caution">
    <text evidence="5">The sequence shown here is derived from an EMBL/GenBank/DDBJ whole genome shotgun (WGS) entry which is preliminary data.</text>
</comment>
<evidence type="ECO:0000256" key="2">
    <source>
        <dbReference type="ARBA" id="ARBA00022747"/>
    </source>
</evidence>
<dbReference type="Proteomes" id="UP000014854">
    <property type="component" value="Unassembled WGS sequence"/>
</dbReference>
<organism evidence="5 6">
    <name type="scientific">Vibrio fluvialis PG41</name>
    <dbReference type="NCBI Taxonomy" id="1336752"/>
    <lineage>
        <taxon>Bacteria</taxon>
        <taxon>Pseudomonadati</taxon>
        <taxon>Pseudomonadota</taxon>
        <taxon>Gammaproteobacteria</taxon>
        <taxon>Vibrionales</taxon>
        <taxon>Vibrionaceae</taxon>
        <taxon>Vibrio</taxon>
    </lineage>
</organism>
<reference evidence="5 6" key="1">
    <citation type="journal article" date="2013" name="Gut Pathog.">
        <title>Evidence of a new metabolic capacity in an emerging diarrheal pathogen: lessons from the draft genomes of Vibrio fluvialis strains PG41 and I21563.</title>
        <authorList>
            <person name="Khatri I."/>
            <person name="Mahajan S."/>
            <person name="Dureja C."/>
            <person name="Subramanian S."/>
            <person name="Raychaudhuri S."/>
        </authorList>
    </citation>
    <scope>NUCLEOTIDE SEQUENCE [LARGE SCALE GENOMIC DNA]</scope>
    <source>
        <strain evidence="5 6">PG41</strain>
    </source>
</reference>
<feature type="domain" description="Type I restriction modification DNA specificity" evidence="4">
    <location>
        <begin position="207"/>
        <end position="372"/>
    </location>
</feature>
<evidence type="ECO:0000256" key="3">
    <source>
        <dbReference type="ARBA" id="ARBA00023125"/>
    </source>
</evidence>
<evidence type="ECO:0000313" key="6">
    <source>
        <dbReference type="Proteomes" id="UP000014854"/>
    </source>
</evidence>
<feature type="domain" description="Type I restriction modification DNA specificity" evidence="4">
    <location>
        <begin position="9"/>
        <end position="163"/>
    </location>
</feature>
<evidence type="ECO:0000259" key="4">
    <source>
        <dbReference type="Pfam" id="PF01420"/>
    </source>
</evidence>